<dbReference type="GO" id="GO:0005975">
    <property type="term" value="P:carbohydrate metabolic process"/>
    <property type="evidence" value="ECO:0007669"/>
    <property type="project" value="InterPro"/>
</dbReference>
<evidence type="ECO:0000313" key="2">
    <source>
        <dbReference type="EMBL" id="GDY65095.1"/>
    </source>
</evidence>
<dbReference type="PROSITE" id="PS51257">
    <property type="entry name" value="PROKAR_LIPOPROTEIN"/>
    <property type="match status" value="1"/>
</dbReference>
<dbReference type="GO" id="GO:0016810">
    <property type="term" value="F:hydrolase activity, acting on carbon-nitrogen (but not peptide) bonds"/>
    <property type="evidence" value="ECO:0007669"/>
    <property type="project" value="InterPro"/>
</dbReference>
<accession>A0A4D4LVR7</accession>
<gene>
    <name evidence="2" type="ORF">SAV14893_044880</name>
</gene>
<dbReference type="PROSITE" id="PS51677">
    <property type="entry name" value="NODB"/>
    <property type="match status" value="1"/>
</dbReference>
<evidence type="ECO:0000313" key="3">
    <source>
        <dbReference type="Proteomes" id="UP000302139"/>
    </source>
</evidence>
<evidence type="ECO:0000259" key="1">
    <source>
        <dbReference type="PROSITE" id="PS51677"/>
    </source>
</evidence>
<feature type="domain" description="NodB homology" evidence="1">
    <location>
        <begin position="89"/>
        <end position="270"/>
    </location>
</feature>
<dbReference type="AlphaFoldDB" id="A0A4D4LVR7"/>
<dbReference type="Proteomes" id="UP000302139">
    <property type="component" value="Unassembled WGS sequence"/>
</dbReference>
<dbReference type="RefSeq" id="WP_010986396.1">
    <property type="nucleotide sequence ID" value="NZ_BAABTN010000036.1"/>
</dbReference>
<comment type="caution">
    <text evidence="2">The sequence shown here is derived from an EMBL/GenBank/DDBJ whole genome shotgun (WGS) entry which is preliminary data.</text>
</comment>
<sequence length="276" mass="30015">MTARQLVAGLLAATLLTGCAQSVDPIERLGKKAAQKVRRPQEPGAQTYRRWGLSAPLAPAPAPDHPPFPVRTGHRALPPVVDRVATHDKVVFLTYDVTYDGGYYGAEKDPRFTDMVRELRLPVSVFVTDSEVGPGYAHVARLRSVGATVQNGTLGATSLRGLPYAGQRAGICGGRDRLRARFGRRPYFLRPPAGAYDRTTLRAAADCGVTAVVLWRASMRADGLSYRGRAHRLHRGDIVLAHPGNPDGDSLTTLTARLLRRVQAQGFTVGRLEDYL</sequence>
<name>A0A4D4LVR7_STRAX</name>
<dbReference type="Gene3D" id="3.20.20.370">
    <property type="entry name" value="Glycoside hydrolase/deacetylase"/>
    <property type="match status" value="1"/>
</dbReference>
<dbReference type="EMBL" id="BJHX01000001">
    <property type="protein sequence ID" value="GDY65095.1"/>
    <property type="molecule type" value="Genomic_DNA"/>
</dbReference>
<dbReference type="OMA" id="CAQSVDP"/>
<dbReference type="GeneID" id="41542072"/>
<reference evidence="2 3" key="1">
    <citation type="submission" date="2019-04" db="EMBL/GenBank/DDBJ databases">
        <title>Draft genome sequences of Streptomyces avermitilis NBRC 14893.</title>
        <authorList>
            <person name="Komaki H."/>
            <person name="Tamura T."/>
            <person name="Hosoyama A."/>
        </authorList>
    </citation>
    <scope>NUCLEOTIDE SEQUENCE [LARGE SCALE GENOMIC DNA]</scope>
    <source>
        <strain evidence="2 3">NBRC 14893</strain>
    </source>
</reference>
<protein>
    <recommendedName>
        <fullName evidence="1">NodB homology domain-containing protein</fullName>
    </recommendedName>
</protein>
<organism evidence="2 3">
    <name type="scientific">Streptomyces avermitilis</name>
    <dbReference type="NCBI Taxonomy" id="33903"/>
    <lineage>
        <taxon>Bacteria</taxon>
        <taxon>Bacillati</taxon>
        <taxon>Actinomycetota</taxon>
        <taxon>Actinomycetes</taxon>
        <taxon>Kitasatosporales</taxon>
        <taxon>Streptomycetaceae</taxon>
        <taxon>Streptomyces</taxon>
    </lineage>
</organism>
<dbReference type="SUPFAM" id="SSF88713">
    <property type="entry name" value="Glycoside hydrolase/deacetylase"/>
    <property type="match status" value="1"/>
</dbReference>
<dbReference type="CDD" id="cd10917">
    <property type="entry name" value="CE4_NodB_like_6s_7s"/>
    <property type="match status" value="1"/>
</dbReference>
<dbReference type="Pfam" id="PF01522">
    <property type="entry name" value="Polysacc_deac_1"/>
    <property type="match status" value="1"/>
</dbReference>
<dbReference type="InterPro" id="IPR002509">
    <property type="entry name" value="NODB_dom"/>
</dbReference>
<dbReference type="InterPro" id="IPR011330">
    <property type="entry name" value="Glyco_hydro/deAcase_b/a-brl"/>
</dbReference>
<proteinExistence type="predicted"/>